<evidence type="ECO:0008006" key="4">
    <source>
        <dbReference type="Google" id="ProtNLM"/>
    </source>
</evidence>
<accession>A0ABR0KG61</accession>
<protein>
    <recommendedName>
        <fullName evidence="4">CoA-transferase family III</fullName>
    </recommendedName>
</protein>
<evidence type="ECO:0000313" key="3">
    <source>
        <dbReference type="Proteomes" id="UP001345013"/>
    </source>
</evidence>
<proteinExistence type="inferred from homology"/>
<comment type="similarity">
    <text evidence="1">Belongs to the CoA-transferase III family.</text>
</comment>
<sequence>MDEKSRYTTWDSVQHLWLNLDLPHDALDSLHLDGGDEVAAPSSFKIGHLAQSSIAVAGLLAATIQAQRQQAAVPKVKVDRLHAVTEFQSEKLYLLNGQRPQPVWGPIGGLHDTAGDGQIAVQDSFIHHRNGAFHLVGCTPSVTRAEFDDKLKTRKALDLEAADVDAGAVLFAVRSYSDWDSTSQGRSVKNFPITITKVADSELCPLPQISSGSRPLAGRTLAAHGADVLWITSPNLPDVPSLDMDFSRGKRTAQLDLNKPEDAEKFWSLLADADVFLQSYRPGSLSSRGLRTEELVRKRSATGRPLVCASLSAWGTEGPWADRRGFDAMVQTASGMAVSEAEHYGAGESARFIGPCRALDHGAGYFIAAGIMAALYRQQTEGGSYQVDVSLAGVMKYLRSLGQYEGKTGFECEAIEKFDDVLAEMTESRDCAFGKLQSIKHAVQIEGVEVGWEHMPKPLGSDTVVWLPR</sequence>
<dbReference type="Pfam" id="PF02515">
    <property type="entry name" value="CoA_transf_3"/>
    <property type="match status" value="1"/>
</dbReference>
<dbReference type="Gene3D" id="3.40.50.10540">
    <property type="entry name" value="Crotonobetainyl-coa:carnitine coa-transferase, domain 1"/>
    <property type="match status" value="1"/>
</dbReference>
<evidence type="ECO:0000313" key="2">
    <source>
        <dbReference type="EMBL" id="KAK5095562.1"/>
    </source>
</evidence>
<evidence type="ECO:0000256" key="1">
    <source>
        <dbReference type="ARBA" id="ARBA00008383"/>
    </source>
</evidence>
<gene>
    <name evidence="2" type="ORF">LTR24_003033</name>
</gene>
<name>A0ABR0KG61_9EURO</name>
<dbReference type="InterPro" id="IPR003673">
    <property type="entry name" value="CoA-Trfase_fam_III"/>
</dbReference>
<keyword evidence="3" id="KW-1185">Reference proteome</keyword>
<organism evidence="2 3">
    <name type="scientific">Lithohypha guttulata</name>
    <dbReference type="NCBI Taxonomy" id="1690604"/>
    <lineage>
        <taxon>Eukaryota</taxon>
        <taxon>Fungi</taxon>
        <taxon>Dikarya</taxon>
        <taxon>Ascomycota</taxon>
        <taxon>Pezizomycotina</taxon>
        <taxon>Eurotiomycetes</taxon>
        <taxon>Chaetothyriomycetidae</taxon>
        <taxon>Chaetothyriales</taxon>
        <taxon>Trichomeriaceae</taxon>
        <taxon>Lithohypha</taxon>
    </lineage>
</organism>
<dbReference type="EMBL" id="JAVRRG010000027">
    <property type="protein sequence ID" value="KAK5095562.1"/>
    <property type="molecule type" value="Genomic_DNA"/>
</dbReference>
<dbReference type="InterPro" id="IPR050509">
    <property type="entry name" value="CoA-transferase_III"/>
</dbReference>
<dbReference type="InterPro" id="IPR023606">
    <property type="entry name" value="CoA-Trfase_III_dom_1_sf"/>
</dbReference>
<dbReference type="PANTHER" id="PTHR48228">
    <property type="entry name" value="SUCCINYL-COA--D-CITRAMALATE COA-TRANSFERASE"/>
    <property type="match status" value="1"/>
</dbReference>
<dbReference type="SUPFAM" id="SSF89796">
    <property type="entry name" value="CoA-transferase family III (CaiB/BaiF)"/>
    <property type="match status" value="2"/>
</dbReference>
<dbReference type="PANTHER" id="PTHR48228:SF4">
    <property type="entry name" value="BLR3030 PROTEIN"/>
    <property type="match status" value="1"/>
</dbReference>
<dbReference type="Proteomes" id="UP001345013">
    <property type="component" value="Unassembled WGS sequence"/>
</dbReference>
<comment type="caution">
    <text evidence="2">The sequence shown here is derived from an EMBL/GenBank/DDBJ whole genome shotgun (WGS) entry which is preliminary data.</text>
</comment>
<reference evidence="2 3" key="1">
    <citation type="submission" date="2023-08" db="EMBL/GenBank/DDBJ databases">
        <title>Black Yeasts Isolated from many extreme environments.</title>
        <authorList>
            <person name="Coleine C."/>
            <person name="Stajich J.E."/>
            <person name="Selbmann L."/>
        </authorList>
    </citation>
    <scope>NUCLEOTIDE SEQUENCE [LARGE SCALE GENOMIC DNA]</scope>
    <source>
        <strain evidence="2 3">CCFEE 5885</strain>
    </source>
</reference>